<sequence>MADDFDADDELEESGDYAAEEEQDPYVEISELRQKLNLLQKTKEAQRARYKKEMQVIVQALLTKHRELQKENHFLQQQLNQIMGESGDQEDFLSDLKQTIADQKKEVSVLKRLVQQYEGQNSEFQQDIAELDTLRDMILEKDQFIRDLENKNEEFVYQLEAKDGIISRISTQVANLEADVYALQKRMRSTGNQQTTEYLDELNAMKQKLADLEEKKNHYEQLARQAYEERQAAKAAAATAAQADSSALKEDAAADAQYEEAMDMLLEELQENLSTYDEISSQFSKARV</sequence>
<gene>
    <name evidence="3" type="ORF">COW36_07800</name>
</gene>
<keyword evidence="1" id="KW-0175">Coiled coil</keyword>
<accession>A0A2M7G6Y0</accession>
<dbReference type="EMBL" id="PFFQ01000021">
    <property type="protein sequence ID" value="PIW17742.1"/>
    <property type="molecule type" value="Genomic_DNA"/>
</dbReference>
<protein>
    <submittedName>
        <fullName evidence="3">Uncharacterized protein</fullName>
    </submittedName>
</protein>
<reference evidence="3 4" key="1">
    <citation type="submission" date="2017-09" db="EMBL/GenBank/DDBJ databases">
        <title>Depth-based differentiation of microbial function through sediment-hosted aquifers and enrichment of novel symbionts in the deep terrestrial subsurface.</title>
        <authorList>
            <person name="Probst A.J."/>
            <person name="Ladd B."/>
            <person name="Jarett J.K."/>
            <person name="Geller-Mcgrath D.E."/>
            <person name="Sieber C.M."/>
            <person name="Emerson J.B."/>
            <person name="Anantharaman K."/>
            <person name="Thomas B.C."/>
            <person name="Malmstrom R."/>
            <person name="Stieglmeier M."/>
            <person name="Klingl A."/>
            <person name="Woyke T."/>
            <person name="Ryan C.M."/>
            <person name="Banfield J.F."/>
        </authorList>
    </citation>
    <scope>NUCLEOTIDE SEQUENCE [LARGE SCALE GENOMIC DNA]</scope>
    <source>
        <strain evidence="3">CG17_big_fil_post_rev_8_21_14_2_50_48_46</strain>
    </source>
</reference>
<organism evidence="3 4">
    <name type="scientific">bacterium (Candidatus Blackallbacteria) CG17_big_fil_post_rev_8_21_14_2_50_48_46</name>
    <dbReference type="NCBI Taxonomy" id="2014261"/>
    <lineage>
        <taxon>Bacteria</taxon>
        <taxon>Candidatus Blackallbacteria</taxon>
    </lineage>
</organism>
<feature type="region of interest" description="Disordered" evidence="2">
    <location>
        <begin position="1"/>
        <end position="24"/>
    </location>
</feature>
<feature type="coiled-coil region" evidence="1">
    <location>
        <begin position="29"/>
        <end position="154"/>
    </location>
</feature>
<evidence type="ECO:0000313" key="4">
    <source>
        <dbReference type="Proteomes" id="UP000231019"/>
    </source>
</evidence>
<proteinExistence type="predicted"/>
<comment type="caution">
    <text evidence="3">The sequence shown here is derived from an EMBL/GenBank/DDBJ whole genome shotgun (WGS) entry which is preliminary data.</text>
</comment>
<evidence type="ECO:0000256" key="1">
    <source>
        <dbReference type="SAM" id="Coils"/>
    </source>
</evidence>
<dbReference type="AlphaFoldDB" id="A0A2M7G6Y0"/>
<evidence type="ECO:0000256" key="2">
    <source>
        <dbReference type="SAM" id="MobiDB-lite"/>
    </source>
</evidence>
<name>A0A2M7G6Y0_9BACT</name>
<dbReference type="Proteomes" id="UP000231019">
    <property type="component" value="Unassembled WGS sequence"/>
</dbReference>
<feature type="coiled-coil region" evidence="1">
    <location>
        <begin position="195"/>
        <end position="236"/>
    </location>
</feature>
<evidence type="ECO:0000313" key="3">
    <source>
        <dbReference type="EMBL" id="PIW17742.1"/>
    </source>
</evidence>